<reference evidence="2" key="1">
    <citation type="submission" date="2019-03" db="EMBL/GenBank/DDBJ databases">
        <title>Single cell metagenomics reveals metabolic interactions within the superorganism composed of flagellate Streblomastix strix and complex community of Bacteroidetes bacteria on its surface.</title>
        <authorList>
            <person name="Treitli S.C."/>
            <person name="Kolisko M."/>
            <person name="Husnik F."/>
            <person name="Keeling P."/>
            <person name="Hampl V."/>
        </authorList>
    </citation>
    <scope>NUCLEOTIDE SEQUENCE</scope>
    <source>
        <strain evidence="2">STM</strain>
    </source>
</reference>
<dbReference type="GO" id="GO:0015558">
    <property type="term" value="F:secondary active p-aminobenzoyl-glutamate transmembrane transporter activity"/>
    <property type="evidence" value="ECO:0007669"/>
    <property type="project" value="InterPro"/>
</dbReference>
<dbReference type="Pfam" id="PF03806">
    <property type="entry name" value="ABG_transport"/>
    <property type="match status" value="1"/>
</dbReference>
<feature type="transmembrane region" description="Helical" evidence="1">
    <location>
        <begin position="250"/>
        <end position="267"/>
    </location>
</feature>
<feature type="transmembrane region" description="Helical" evidence="1">
    <location>
        <begin position="287"/>
        <end position="308"/>
    </location>
</feature>
<dbReference type="GO" id="GO:1902604">
    <property type="term" value="P:p-aminobenzoyl-glutamate transmembrane transport"/>
    <property type="evidence" value="ECO:0007669"/>
    <property type="project" value="InterPro"/>
</dbReference>
<keyword evidence="1" id="KW-0812">Transmembrane</keyword>
<protein>
    <submittedName>
        <fullName evidence="2">p-aminobenzoyl-glutamate transport protein</fullName>
    </submittedName>
</protein>
<evidence type="ECO:0000256" key="1">
    <source>
        <dbReference type="SAM" id="Phobius"/>
    </source>
</evidence>
<feature type="transmembrane region" description="Helical" evidence="1">
    <location>
        <begin position="466"/>
        <end position="486"/>
    </location>
</feature>
<comment type="caution">
    <text evidence="2">The sequence shown here is derived from an EMBL/GenBank/DDBJ whole genome shotgun (WGS) entry which is preliminary data.</text>
</comment>
<proteinExistence type="predicted"/>
<dbReference type="AlphaFoldDB" id="A0A5J4RY71"/>
<dbReference type="InterPro" id="IPR004697">
    <property type="entry name" value="AbgT"/>
</dbReference>
<keyword evidence="1" id="KW-0472">Membrane</keyword>
<feature type="transmembrane region" description="Helical" evidence="1">
    <location>
        <begin position="70"/>
        <end position="92"/>
    </location>
</feature>
<keyword evidence="1" id="KW-1133">Transmembrane helix</keyword>
<gene>
    <name evidence="2" type="ORF">EZS27_013473</name>
</gene>
<feature type="transmembrane region" description="Helical" evidence="1">
    <location>
        <begin position="199"/>
        <end position="218"/>
    </location>
</feature>
<accession>A0A5J4RY71</accession>
<feature type="transmembrane region" description="Helical" evidence="1">
    <location>
        <begin position="426"/>
        <end position="445"/>
    </location>
</feature>
<sequence length="488" mass="53814">LMKSSRYTLHPATLFFLLTAVIIFFSWLCNIYEVGTVHPQTGEDIYVQSLLSSEGLRWLLRNITTNFTGFAPLGMTLVAMLGIGVAQHSGFIDACIRRTRRTKGSSKRVICEVILLGILSNVVGDAGYIILFPIAAILFRSAGLHPVGGIITAYVSTACGYSANVVISTLDPIIARITQEAAIEAGLSQGGNVGALSNYSFMFVSTFLIAGIVYMLTVKKLLPALGTYEEGEQQQIVAYKQLSHKERRSLSLALIVVVIYIILILWATFSSQGVLRGVTGDLRRSPFIMGVLFIFSFGMGLAGAIYGFGSGRYRSDKDVIEGLTQPIRLLAVYIVIVFFAAQMFACLDYSHLDKCMLITASDLFSSVKLTGIGMLLLFIVFVAFVNLFMVSATGKWTFMAFIFVPMFASMGIAPDITQCAFRIGDSATNTLTPFLFYMPLVFAYVRQYDNDFSYISLLRHTWRYSVYILIGWMALFVVWYSCGVAMGV</sequence>
<organism evidence="2">
    <name type="scientific">termite gut metagenome</name>
    <dbReference type="NCBI Taxonomy" id="433724"/>
    <lineage>
        <taxon>unclassified sequences</taxon>
        <taxon>metagenomes</taxon>
        <taxon>organismal metagenomes</taxon>
    </lineage>
</organism>
<feature type="transmembrane region" description="Helical" evidence="1">
    <location>
        <begin position="7"/>
        <end position="28"/>
    </location>
</feature>
<dbReference type="PANTHER" id="PTHR30282:SF0">
    <property type="entry name" value="P-AMINOBENZOYL-GLUTAMATE TRANSPORT PROTEIN"/>
    <property type="match status" value="1"/>
</dbReference>
<feature type="transmembrane region" description="Helical" evidence="1">
    <location>
        <begin position="113"/>
        <end position="139"/>
    </location>
</feature>
<feature type="transmembrane region" description="Helical" evidence="1">
    <location>
        <begin position="396"/>
        <end position="414"/>
    </location>
</feature>
<dbReference type="PANTHER" id="PTHR30282">
    <property type="entry name" value="P-AMINOBENZOYL GLUTAMATE TRANSPORTER"/>
    <property type="match status" value="1"/>
</dbReference>
<name>A0A5J4RY71_9ZZZZ</name>
<dbReference type="EMBL" id="SNRY01000608">
    <property type="protein sequence ID" value="KAA6338538.1"/>
    <property type="molecule type" value="Genomic_DNA"/>
</dbReference>
<feature type="transmembrane region" description="Helical" evidence="1">
    <location>
        <begin position="329"/>
        <end position="350"/>
    </location>
</feature>
<feature type="non-terminal residue" evidence="2">
    <location>
        <position position="1"/>
    </location>
</feature>
<feature type="transmembrane region" description="Helical" evidence="1">
    <location>
        <begin position="370"/>
        <end position="389"/>
    </location>
</feature>
<evidence type="ECO:0000313" key="2">
    <source>
        <dbReference type="EMBL" id="KAA6338538.1"/>
    </source>
</evidence>